<organism evidence="2 3">
    <name type="scientific">Algicella marina</name>
    <dbReference type="NCBI Taxonomy" id="2683284"/>
    <lineage>
        <taxon>Bacteria</taxon>
        <taxon>Pseudomonadati</taxon>
        <taxon>Pseudomonadota</taxon>
        <taxon>Alphaproteobacteria</taxon>
        <taxon>Rhodobacterales</taxon>
        <taxon>Paracoccaceae</taxon>
        <taxon>Algicella</taxon>
    </lineage>
</organism>
<name>A0A6P1T2B0_9RHOB</name>
<feature type="transmembrane region" description="Helical" evidence="1">
    <location>
        <begin position="37"/>
        <end position="53"/>
    </location>
</feature>
<dbReference type="AlphaFoldDB" id="A0A6P1T2B0"/>
<evidence type="ECO:0000256" key="1">
    <source>
        <dbReference type="SAM" id="Phobius"/>
    </source>
</evidence>
<proteinExistence type="predicted"/>
<keyword evidence="1" id="KW-0812">Transmembrane</keyword>
<dbReference type="KEGG" id="amaq:GO499_11720"/>
<keyword evidence="3" id="KW-1185">Reference proteome</keyword>
<protein>
    <submittedName>
        <fullName evidence="2">Exopolysaccharide biosynthesis protein</fullName>
    </submittedName>
</protein>
<reference evidence="2 3" key="1">
    <citation type="submission" date="2019-12" db="EMBL/GenBank/DDBJ databases">
        <title>Complete genome sequence of Algicella marina strain 9Alg 56(T) isolated from the red alga Tichocarpus crinitus.</title>
        <authorList>
            <person name="Kim S.-G."/>
            <person name="Nedashkovskaya O.I."/>
        </authorList>
    </citation>
    <scope>NUCLEOTIDE SEQUENCE [LARGE SCALE GENOMIC DNA]</scope>
    <source>
        <strain evidence="2 3">9Alg 56</strain>
    </source>
</reference>
<dbReference type="InterPro" id="IPR010331">
    <property type="entry name" value="ExoD"/>
</dbReference>
<gene>
    <name evidence="2" type="ORF">GO499_11720</name>
</gene>
<feature type="transmembrane region" description="Helical" evidence="1">
    <location>
        <begin position="59"/>
        <end position="83"/>
    </location>
</feature>
<dbReference type="PIRSF" id="PIRSF033239">
    <property type="entry name" value="ExoD"/>
    <property type="match status" value="1"/>
</dbReference>
<evidence type="ECO:0000313" key="3">
    <source>
        <dbReference type="Proteomes" id="UP000464495"/>
    </source>
</evidence>
<sequence>MDDFQSLGDTVDRLRKISQGSEAVSADDVTKALGDRGILPIIFTVALVAATPLSGIPGVSVVCGLLIALFSFELIFGFSQVYLPSRFRRRSIEAERLSGALERVMPVLEWLDRHTSRRLSFLFHRPVVWIPQVLCLFTGMAMPMLEVVPFSSSIGAIGVCLLVVAMMTGDGLFFLLAILPYAGLAYFVSRVIG</sequence>
<accession>A0A6P1T2B0</accession>
<dbReference type="PANTHER" id="PTHR41795:SF1">
    <property type="entry name" value="EXOPOLYSACCHARIDE SYNTHESIS PROTEIN"/>
    <property type="match status" value="1"/>
</dbReference>
<dbReference type="RefSeq" id="WP_161862352.1">
    <property type="nucleotide sequence ID" value="NZ_CP046620.1"/>
</dbReference>
<dbReference type="PANTHER" id="PTHR41795">
    <property type="entry name" value="EXOPOLYSACCHARIDE SYNTHESIS PROTEIN"/>
    <property type="match status" value="1"/>
</dbReference>
<dbReference type="Proteomes" id="UP000464495">
    <property type="component" value="Chromosome"/>
</dbReference>
<feature type="transmembrane region" description="Helical" evidence="1">
    <location>
        <begin position="122"/>
        <end position="141"/>
    </location>
</feature>
<keyword evidence="1" id="KW-0472">Membrane</keyword>
<dbReference type="Pfam" id="PF06055">
    <property type="entry name" value="ExoD"/>
    <property type="match status" value="1"/>
</dbReference>
<keyword evidence="1" id="KW-1133">Transmembrane helix</keyword>
<evidence type="ECO:0000313" key="2">
    <source>
        <dbReference type="EMBL" id="QHQ35793.1"/>
    </source>
</evidence>
<dbReference type="EMBL" id="CP046620">
    <property type="protein sequence ID" value="QHQ35793.1"/>
    <property type="molecule type" value="Genomic_DNA"/>
</dbReference>